<comment type="caution">
    <text evidence="2">The sequence shown here is derived from an EMBL/GenBank/DDBJ whole genome shotgun (WGS) entry which is preliminary data.</text>
</comment>
<dbReference type="Pfam" id="PF00557">
    <property type="entry name" value="Peptidase_M24"/>
    <property type="match status" value="1"/>
</dbReference>
<organism evidence="2 3">
    <name type="scientific">Candidatus Nomurabacteria bacterium RIFCSPLOWO2_02_FULL_40_10</name>
    <dbReference type="NCBI Taxonomy" id="1801786"/>
    <lineage>
        <taxon>Bacteria</taxon>
        <taxon>Candidatus Nomuraibacteriota</taxon>
    </lineage>
</organism>
<reference evidence="2 3" key="1">
    <citation type="journal article" date="2016" name="Nat. Commun.">
        <title>Thousands of microbial genomes shed light on interconnected biogeochemical processes in an aquifer system.</title>
        <authorList>
            <person name="Anantharaman K."/>
            <person name="Brown C.T."/>
            <person name="Hug L.A."/>
            <person name="Sharon I."/>
            <person name="Castelle C.J."/>
            <person name="Probst A.J."/>
            <person name="Thomas B.C."/>
            <person name="Singh A."/>
            <person name="Wilkins M.J."/>
            <person name="Karaoz U."/>
            <person name="Brodie E.L."/>
            <person name="Williams K.H."/>
            <person name="Hubbard S.S."/>
            <person name="Banfield J.F."/>
        </authorList>
    </citation>
    <scope>NUCLEOTIDE SEQUENCE [LARGE SCALE GENOMIC DNA]</scope>
</reference>
<dbReference type="AlphaFoldDB" id="A0A1F6Y176"/>
<evidence type="ECO:0000313" key="3">
    <source>
        <dbReference type="Proteomes" id="UP000176479"/>
    </source>
</evidence>
<proteinExistence type="predicted"/>
<dbReference type="InterPro" id="IPR000994">
    <property type="entry name" value="Pept_M24"/>
</dbReference>
<feature type="domain" description="Peptidase M24" evidence="1">
    <location>
        <begin position="10"/>
        <end position="209"/>
    </location>
</feature>
<gene>
    <name evidence="2" type="ORF">A3H53_04035</name>
</gene>
<dbReference type="Gene3D" id="3.90.230.10">
    <property type="entry name" value="Creatinase/methionine aminopeptidase superfamily"/>
    <property type="match status" value="1"/>
</dbReference>
<dbReference type="EMBL" id="MFVK01000001">
    <property type="protein sequence ID" value="OGJ00096.1"/>
    <property type="molecule type" value="Genomic_DNA"/>
</dbReference>
<dbReference type="Proteomes" id="UP000176479">
    <property type="component" value="Unassembled WGS sequence"/>
</dbReference>
<dbReference type="SUPFAM" id="SSF55920">
    <property type="entry name" value="Creatinase/aminopeptidase"/>
    <property type="match status" value="1"/>
</dbReference>
<dbReference type="InterPro" id="IPR036005">
    <property type="entry name" value="Creatinase/aminopeptidase-like"/>
</dbReference>
<sequence length="231" mass="26263">MLNPKEYLEKFNRMQEITVEVTKGLGRLIKPGMSEFELAEAYTRMLSDNGLKDHWYPILVYAGEITGKPISRRFHLPSADVAVEENDIVMLDSTPIDGTVWSNWSETFLIGKDDFYQAIISDTEKIVDETYDYLASEAKTVGDIYDFCNLRISNYGLQSLDPRNDVGHSIFQVPEGQTVDKTPMGDRLFINEEYRNSPIEGIISIEPQLGRINPADGKMYSAKMQKVFICP</sequence>
<evidence type="ECO:0000259" key="1">
    <source>
        <dbReference type="Pfam" id="PF00557"/>
    </source>
</evidence>
<evidence type="ECO:0000313" key="2">
    <source>
        <dbReference type="EMBL" id="OGJ00096.1"/>
    </source>
</evidence>
<protein>
    <recommendedName>
        <fullName evidence="1">Peptidase M24 domain-containing protein</fullName>
    </recommendedName>
</protein>
<accession>A0A1F6Y176</accession>
<name>A0A1F6Y176_9BACT</name>